<dbReference type="SUPFAM" id="SSF52402">
    <property type="entry name" value="Adenine nucleotide alpha hydrolases-like"/>
    <property type="match status" value="1"/>
</dbReference>
<dbReference type="InterPro" id="IPR014729">
    <property type="entry name" value="Rossmann-like_a/b/a_fold"/>
</dbReference>
<dbReference type="Pfam" id="PF00582">
    <property type="entry name" value="Usp"/>
    <property type="match status" value="2"/>
</dbReference>
<dbReference type="PANTHER" id="PTHR47125">
    <property type="entry name" value="ADENINE NUCLEOTIDE ALPHA HYDROLASES-LIKE SUPERFAMILY PROTEIN"/>
    <property type="match status" value="1"/>
</dbReference>
<name>D8QMS4_SELML</name>
<feature type="domain" description="UspA" evidence="1">
    <location>
        <begin position="7"/>
        <end position="45"/>
    </location>
</feature>
<reference evidence="2 3" key="1">
    <citation type="journal article" date="2011" name="Science">
        <title>The Selaginella genome identifies genetic changes associated with the evolution of vascular plants.</title>
        <authorList>
            <person name="Banks J.A."/>
            <person name="Nishiyama T."/>
            <person name="Hasebe M."/>
            <person name="Bowman J.L."/>
            <person name="Gribskov M."/>
            <person name="dePamphilis C."/>
            <person name="Albert V.A."/>
            <person name="Aono N."/>
            <person name="Aoyama T."/>
            <person name="Ambrose B.A."/>
            <person name="Ashton N.W."/>
            <person name="Axtell M.J."/>
            <person name="Barker E."/>
            <person name="Barker M.S."/>
            <person name="Bennetzen J.L."/>
            <person name="Bonawitz N.D."/>
            <person name="Chapple C."/>
            <person name="Cheng C."/>
            <person name="Correa L.G."/>
            <person name="Dacre M."/>
            <person name="DeBarry J."/>
            <person name="Dreyer I."/>
            <person name="Elias M."/>
            <person name="Engstrom E.M."/>
            <person name="Estelle M."/>
            <person name="Feng L."/>
            <person name="Finet C."/>
            <person name="Floyd S.K."/>
            <person name="Frommer W.B."/>
            <person name="Fujita T."/>
            <person name="Gramzow L."/>
            <person name="Gutensohn M."/>
            <person name="Harholt J."/>
            <person name="Hattori M."/>
            <person name="Heyl A."/>
            <person name="Hirai T."/>
            <person name="Hiwatashi Y."/>
            <person name="Ishikawa M."/>
            <person name="Iwata M."/>
            <person name="Karol K.G."/>
            <person name="Koehler B."/>
            <person name="Kolukisaoglu U."/>
            <person name="Kubo M."/>
            <person name="Kurata T."/>
            <person name="Lalonde S."/>
            <person name="Li K."/>
            <person name="Li Y."/>
            <person name="Litt A."/>
            <person name="Lyons E."/>
            <person name="Manning G."/>
            <person name="Maruyama T."/>
            <person name="Michael T.P."/>
            <person name="Mikami K."/>
            <person name="Miyazaki S."/>
            <person name="Morinaga S."/>
            <person name="Murata T."/>
            <person name="Mueller-Roeber B."/>
            <person name="Nelson D.R."/>
            <person name="Obara M."/>
            <person name="Oguri Y."/>
            <person name="Olmstead R.G."/>
            <person name="Onodera N."/>
            <person name="Petersen B.L."/>
            <person name="Pils B."/>
            <person name="Prigge M."/>
            <person name="Rensing S.A."/>
            <person name="Riano-Pachon D.M."/>
            <person name="Roberts A.W."/>
            <person name="Sato Y."/>
            <person name="Scheller H.V."/>
            <person name="Schulz B."/>
            <person name="Schulz C."/>
            <person name="Shakirov E.V."/>
            <person name="Shibagaki N."/>
            <person name="Shinohara N."/>
            <person name="Shippen D.E."/>
            <person name="Soerensen I."/>
            <person name="Sotooka R."/>
            <person name="Sugimoto N."/>
            <person name="Sugita M."/>
            <person name="Sumikawa N."/>
            <person name="Tanurdzic M."/>
            <person name="Theissen G."/>
            <person name="Ulvskov P."/>
            <person name="Wakazuki S."/>
            <person name="Weng J.K."/>
            <person name="Willats W.W."/>
            <person name="Wipf D."/>
            <person name="Wolf P.G."/>
            <person name="Yang L."/>
            <person name="Zimmer A.D."/>
            <person name="Zhu Q."/>
            <person name="Mitros T."/>
            <person name="Hellsten U."/>
            <person name="Loque D."/>
            <person name="Otillar R."/>
            <person name="Salamov A."/>
            <person name="Schmutz J."/>
            <person name="Shapiro H."/>
            <person name="Lindquist E."/>
            <person name="Lucas S."/>
            <person name="Rokhsar D."/>
            <person name="Grigoriev I.V."/>
        </authorList>
    </citation>
    <scope>NUCLEOTIDE SEQUENCE [LARGE SCALE GENOMIC DNA]</scope>
</reference>
<dbReference type="InterPro" id="IPR006016">
    <property type="entry name" value="UspA"/>
</dbReference>
<dbReference type="Proteomes" id="UP000001514">
    <property type="component" value="Unassembled WGS sequence"/>
</dbReference>
<dbReference type="AlphaFoldDB" id="D8QMS4"/>
<accession>D8QMS4</accession>
<dbReference type="Gene3D" id="3.40.50.620">
    <property type="entry name" value="HUPs"/>
    <property type="match status" value="1"/>
</dbReference>
<evidence type="ECO:0000259" key="1">
    <source>
        <dbReference type="Pfam" id="PF00582"/>
    </source>
</evidence>
<evidence type="ECO:0000313" key="2">
    <source>
        <dbReference type="EMBL" id="EFJ38633.1"/>
    </source>
</evidence>
<dbReference type="eggNOG" id="ENOG502QQZK">
    <property type="taxonomic scope" value="Eukaryota"/>
</dbReference>
<keyword evidence="3" id="KW-1185">Reference proteome</keyword>
<protein>
    <recommendedName>
        <fullName evidence="1">UspA domain-containing protein</fullName>
    </recommendedName>
</protein>
<dbReference type="PANTHER" id="PTHR47125:SF2">
    <property type="entry name" value="ADENINE NUCLEOTIDE ALPHA HYDROLASES-LIKE SUPERFAMILY PROTEIN"/>
    <property type="match status" value="1"/>
</dbReference>
<feature type="domain" description="UspA" evidence="1">
    <location>
        <begin position="58"/>
        <end position="133"/>
    </location>
</feature>
<feature type="non-terminal residue" evidence="2">
    <location>
        <position position="1"/>
    </location>
</feature>
<sequence>GVQAVARKRVMVVVDDSREAKTALLWALSHVVHKLDVVTLLHVLLRSEEKGCELIASLKNLCALRQPEVDVEVVVVAGERGPTIVRQAKKLDASILVLGQKKLNFFQRCLRWNRDDQSIDYCIQHADCLTLSVRRKSKHCGGYLINSKWQKNFWLLA</sequence>
<dbReference type="OMA" id="MKSRRMG"/>
<organism evidence="3">
    <name type="scientific">Selaginella moellendorffii</name>
    <name type="common">Spikemoss</name>
    <dbReference type="NCBI Taxonomy" id="88036"/>
    <lineage>
        <taxon>Eukaryota</taxon>
        <taxon>Viridiplantae</taxon>
        <taxon>Streptophyta</taxon>
        <taxon>Embryophyta</taxon>
        <taxon>Tracheophyta</taxon>
        <taxon>Lycopodiopsida</taxon>
        <taxon>Selaginellales</taxon>
        <taxon>Selaginellaceae</taxon>
        <taxon>Selaginella</taxon>
    </lineage>
</organism>
<dbReference type="InParanoid" id="D8QMS4"/>
<dbReference type="KEGG" id="smo:SELMODRAFT_71654"/>
<dbReference type="HOGENOM" id="CLU_076222_3_0_1"/>
<evidence type="ECO:0000313" key="3">
    <source>
        <dbReference type="Proteomes" id="UP000001514"/>
    </source>
</evidence>
<feature type="non-terminal residue" evidence="2">
    <location>
        <position position="157"/>
    </location>
</feature>
<dbReference type="CDD" id="cd00293">
    <property type="entry name" value="USP-like"/>
    <property type="match status" value="1"/>
</dbReference>
<proteinExistence type="predicted"/>
<gene>
    <name evidence="2" type="ORF">SELMODRAFT_71654</name>
</gene>
<dbReference type="FunCoup" id="D8QMS4">
    <property type="interactions" value="925"/>
</dbReference>
<dbReference type="Gramene" id="EFJ38633">
    <property type="protein sequence ID" value="EFJ38633"/>
    <property type="gene ID" value="SELMODRAFT_71654"/>
</dbReference>
<dbReference type="EMBL" id="GL377565">
    <property type="protein sequence ID" value="EFJ38633.1"/>
    <property type="molecule type" value="Genomic_DNA"/>
</dbReference>